<dbReference type="GO" id="GO:0071007">
    <property type="term" value="C:U2-type catalytic step 2 spliceosome"/>
    <property type="evidence" value="ECO:0007669"/>
    <property type="project" value="TreeGrafter"/>
</dbReference>
<keyword evidence="2 4" id="KW-0694">RNA-binding</keyword>
<evidence type="ECO:0000256" key="3">
    <source>
        <dbReference type="ARBA" id="ARBA00025609"/>
    </source>
</evidence>
<dbReference type="HOGENOM" id="CLU_027112_1_1_1"/>
<dbReference type="InterPro" id="IPR035979">
    <property type="entry name" value="RBD_domain_sf"/>
</dbReference>
<feature type="domain" description="RRM" evidence="6">
    <location>
        <begin position="186"/>
        <end position="267"/>
    </location>
</feature>
<dbReference type="InterPro" id="IPR048995">
    <property type="entry name" value="STL11/RBM22-like_N"/>
</dbReference>
<evidence type="ECO:0000256" key="5">
    <source>
        <dbReference type="SAM" id="MobiDB-lite"/>
    </source>
</evidence>
<dbReference type="InterPro" id="IPR000504">
    <property type="entry name" value="RRM_dom"/>
</dbReference>
<dbReference type="Gene3D" id="3.30.70.330">
    <property type="match status" value="1"/>
</dbReference>
<protein>
    <recommendedName>
        <fullName evidence="1">Pre-mRNA-splicing factor SLT11</fullName>
    </recommendedName>
</protein>
<evidence type="ECO:0000313" key="8">
    <source>
        <dbReference type="Proteomes" id="UP000009328"/>
    </source>
</evidence>
<dbReference type="GO" id="GO:0071006">
    <property type="term" value="C:U2-type catalytic step 1 spliceosome"/>
    <property type="evidence" value="ECO:0007669"/>
    <property type="project" value="TreeGrafter"/>
</dbReference>
<dbReference type="AlphaFoldDB" id="K0KQ57"/>
<keyword evidence="8" id="KW-1185">Reference proteome</keyword>
<evidence type="ECO:0000256" key="2">
    <source>
        <dbReference type="ARBA" id="ARBA00022884"/>
    </source>
</evidence>
<dbReference type="PANTHER" id="PTHR14089:SF6">
    <property type="entry name" value="PRE-MRNA-SPLICING FACTOR RBM22"/>
    <property type="match status" value="1"/>
</dbReference>
<accession>K0KQ57</accession>
<evidence type="ECO:0000256" key="1">
    <source>
        <dbReference type="ARBA" id="ARBA00019060"/>
    </source>
</evidence>
<name>K0KQ57_WICCF</name>
<dbReference type="eggNOG" id="KOG0153">
    <property type="taxonomic scope" value="Eukaryota"/>
</dbReference>
<dbReference type="GO" id="GO:0036002">
    <property type="term" value="F:pre-mRNA binding"/>
    <property type="evidence" value="ECO:0007669"/>
    <property type="project" value="TreeGrafter"/>
</dbReference>
<dbReference type="PROSITE" id="PS50102">
    <property type="entry name" value="RRM"/>
    <property type="match status" value="1"/>
</dbReference>
<dbReference type="EMBL" id="CAIF01000120">
    <property type="protein sequence ID" value="CCH44282.1"/>
    <property type="molecule type" value="Genomic_DNA"/>
</dbReference>
<gene>
    <name evidence="7" type="ORF">BN7_3844</name>
</gene>
<organism evidence="7 8">
    <name type="scientific">Wickerhamomyces ciferrii (strain ATCC 14091 / BCRC 22168 / CBS 111 / JCM 3599 / NBRC 0793 / NRRL Y-1031 F-60-10)</name>
    <name type="common">Yeast</name>
    <name type="synonym">Pichia ciferrii</name>
    <dbReference type="NCBI Taxonomy" id="1206466"/>
    <lineage>
        <taxon>Eukaryota</taxon>
        <taxon>Fungi</taxon>
        <taxon>Dikarya</taxon>
        <taxon>Ascomycota</taxon>
        <taxon>Saccharomycotina</taxon>
        <taxon>Saccharomycetes</taxon>
        <taxon>Phaffomycetales</taxon>
        <taxon>Wickerhamomycetaceae</taxon>
        <taxon>Wickerhamomyces</taxon>
    </lineage>
</organism>
<reference evidence="7 8" key="1">
    <citation type="journal article" date="2012" name="Eukaryot. Cell">
        <title>Draft genome sequence of Wickerhamomyces ciferrii NRRL Y-1031 F-60-10.</title>
        <authorList>
            <person name="Schneider J."/>
            <person name="Andrea H."/>
            <person name="Blom J."/>
            <person name="Jaenicke S."/>
            <person name="Ruckert C."/>
            <person name="Schorsch C."/>
            <person name="Szczepanowski R."/>
            <person name="Farwick M."/>
            <person name="Goesmann A."/>
            <person name="Puhler A."/>
            <person name="Schaffer S."/>
            <person name="Tauch A."/>
            <person name="Kohler T."/>
            <person name="Brinkrolf K."/>
        </authorList>
    </citation>
    <scope>NUCLEOTIDE SEQUENCE [LARGE SCALE GENOMIC DNA]</scope>
    <source>
        <strain evidence="8">ATCC 14091 / BCRC 22168 / CBS 111 / JCM 3599 / NBRC 0793 / NRRL Y-1031 F-60-10</strain>
    </source>
</reference>
<evidence type="ECO:0000256" key="4">
    <source>
        <dbReference type="PROSITE-ProRule" id="PRU00176"/>
    </source>
</evidence>
<dbReference type="InterPro" id="IPR039171">
    <property type="entry name" value="Cwc2/Slt11"/>
</dbReference>
<dbReference type="FunCoup" id="K0KQ57">
    <property type="interactions" value="146"/>
</dbReference>
<dbReference type="Pfam" id="PF21369">
    <property type="entry name" value="STL11_N"/>
    <property type="match status" value="1"/>
</dbReference>
<dbReference type="GO" id="GO:0000974">
    <property type="term" value="C:Prp19 complex"/>
    <property type="evidence" value="ECO:0007669"/>
    <property type="project" value="TreeGrafter"/>
</dbReference>
<dbReference type="Proteomes" id="UP000009328">
    <property type="component" value="Unassembled WGS sequence"/>
</dbReference>
<proteinExistence type="predicted"/>
<evidence type="ECO:0000259" key="6">
    <source>
        <dbReference type="PROSITE" id="PS50102"/>
    </source>
</evidence>
<dbReference type="InParanoid" id="K0KQ57"/>
<dbReference type="SUPFAM" id="SSF54928">
    <property type="entry name" value="RNA-binding domain, RBD"/>
    <property type="match status" value="1"/>
</dbReference>
<dbReference type="STRING" id="1206466.K0KQ57"/>
<dbReference type="PANTHER" id="PTHR14089">
    <property type="entry name" value="PRE-MRNA-SPLICING FACTOR RBM22"/>
    <property type="match status" value="1"/>
</dbReference>
<feature type="region of interest" description="Disordered" evidence="5">
    <location>
        <begin position="307"/>
        <end position="326"/>
    </location>
</feature>
<dbReference type="GO" id="GO:0017070">
    <property type="term" value="F:U6 snRNA binding"/>
    <property type="evidence" value="ECO:0007669"/>
    <property type="project" value="TreeGrafter"/>
</dbReference>
<dbReference type="InterPro" id="IPR012677">
    <property type="entry name" value="Nucleotide-bd_a/b_plait_sf"/>
</dbReference>
<comment type="function">
    <text evidence="3">Involved in pre-mRNA splicing. Facilitates the cooperative formation of U2/U6 helix II in association with stem II in the spliceosome. Binds to RNA.</text>
</comment>
<sequence length="338" mass="37677">MSEDAPAVCETCLGPNPYLRMTREKNGLECKLCTRPFDVYKWFPIKNGSVKKTIICTTCSKQRNCCQSCLMDLTYGIPIQLRDAALKMAGVENISNQEPQNEISKLYVANNLEQFPKIGGASITSDSDKAREILTKLSMASKNKIAPKSIKNESLPSHINKIDVTKIISKLPLNGSTTPPNDTSITTIFIFGIDDSLPEYKITDFFENLNLKIKNFNCQHKSKAGFLTFQTRSDAEKAMSQIQSPQPGKPGLLVIENIPLRITWGKERSLGNSNLEKLKIGSIISKFIKKLSTNGDNKSSLSLQIENGNKDSNKINNKKKQKIETSKSYKALSKDFEL</sequence>
<evidence type="ECO:0000313" key="7">
    <source>
        <dbReference type="EMBL" id="CCH44282.1"/>
    </source>
</evidence>
<comment type="caution">
    <text evidence="7">The sequence shown here is derived from an EMBL/GenBank/DDBJ whole genome shotgun (WGS) entry which is preliminary data.</text>
</comment>